<dbReference type="InterPro" id="IPR046335">
    <property type="entry name" value="LacI/GalR-like_sensor"/>
</dbReference>
<dbReference type="PROSITE" id="PS50932">
    <property type="entry name" value="HTH_LACI_2"/>
    <property type="match status" value="1"/>
</dbReference>
<dbReference type="CDD" id="cd01392">
    <property type="entry name" value="HTH_LacI"/>
    <property type="match status" value="1"/>
</dbReference>
<keyword evidence="2" id="KW-0805">Transcription regulation</keyword>
<name>A0A0R2GXW1_9LACO</name>
<dbReference type="PRINTS" id="PR00036">
    <property type="entry name" value="HTHLACI"/>
</dbReference>
<dbReference type="eggNOG" id="COG1609">
    <property type="taxonomic scope" value="Bacteria"/>
</dbReference>
<dbReference type="GO" id="GO:0000976">
    <property type="term" value="F:transcription cis-regulatory region binding"/>
    <property type="evidence" value="ECO:0007669"/>
    <property type="project" value="TreeGrafter"/>
</dbReference>
<dbReference type="NCBIfam" id="NF047341">
    <property type="entry name" value="lactose_RbsR"/>
    <property type="match status" value="1"/>
</dbReference>
<dbReference type="STRING" id="1203076.GCA_000312405_00700"/>
<dbReference type="InterPro" id="IPR010982">
    <property type="entry name" value="Lambda_DNA-bd_dom_sf"/>
</dbReference>
<dbReference type="InterPro" id="IPR028082">
    <property type="entry name" value="Peripla_BP_I"/>
</dbReference>
<dbReference type="Gene3D" id="1.10.260.40">
    <property type="entry name" value="lambda repressor-like DNA-binding domains"/>
    <property type="match status" value="1"/>
</dbReference>
<evidence type="ECO:0000256" key="1">
    <source>
        <dbReference type="ARBA" id="ARBA00022491"/>
    </source>
</evidence>
<dbReference type="SUPFAM" id="SSF47413">
    <property type="entry name" value="lambda repressor-like DNA-binding domains"/>
    <property type="match status" value="1"/>
</dbReference>
<dbReference type="EMBL" id="JQBA01000005">
    <property type="protein sequence ID" value="KRN45150.1"/>
    <property type="molecule type" value="Genomic_DNA"/>
</dbReference>
<evidence type="ECO:0000256" key="3">
    <source>
        <dbReference type="ARBA" id="ARBA00023125"/>
    </source>
</evidence>
<dbReference type="InterPro" id="IPR000843">
    <property type="entry name" value="HTH_LacI"/>
</dbReference>
<keyword evidence="1" id="KW-0678">Repressor</keyword>
<dbReference type="InterPro" id="IPR001387">
    <property type="entry name" value="Cro/C1-type_HTH"/>
</dbReference>
<accession>A0A0R2GXW1</accession>
<keyword evidence="3" id="KW-0238">DNA-binding</keyword>
<feature type="domain" description="HTH cro/C1-type" evidence="6">
    <location>
        <begin position="6"/>
        <end position="60"/>
    </location>
</feature>
<keyword evidence="4" id="KW-0804">Transcription</keyword>
<dbReference type="GO" id="GO:0003700">
    <property type="term" value="F:DNA-binding transcription factor activity"/>
    <property type="evidence" value="ECO:0007669"/>
    <property type="project" value="TreeGrafter"/>
</dbReference>
<dbReference type="PANTHER" id="PTHR30146:SF148">
    <property type="entry name" value="HTH-TYPE TRANSCRIPTIONAL REPRESSOR PURR-RELATED"/>
    <property type="match status" value="1"/>
</dbReference>
<dbReference type="PANTHER" id="PTHR30146">
    <property type="entry name" value="LACI-RELATED TRANSCRIPTIONAL REPRESSOR"/>
    <property type="match status" value="1"/>
</dbReference>
<evidence type="ECO:0000313" key="8">
    <source>
        <dbReference type="Proteomes" id="UP000051639"/>
    </source>
</evidence>
<dbReference type="SMART" id="SM00354">
    <property type="entry name" value="HTH_LACI"/>
    <property type="match status" value="1"/>
</dbReference>
<evidence type="ECO:0000259" key="5">
    <source>
        <dbReference type="PROSITE" id="PS50932"/>
    </source>
</evidence>
<dbReference type="Proteomes" id="UP000051639">
    <property type="component" value="Unassembled WGS sequence"/>
</dbReference>
<comment type="caution">
    <text evidence="7">The sequence shown here is derived from an EMBL/GenBank/DDBJ whole genome shotgun (WGS) entry which is preliminary data.</text>
</comment>
<dbReference type="SUPFAM" id="SSF53822">
    <property type="entry name" value="Periplasmic binding protein-like I"/>
    <property type="match status" value="1"/>
</dbReference>
<dbReference type="PROSITE" id="PS00356">
    <property type="entry name" value="HTH_LACI_1"/>
    <property type="match status" value="1"/>
</dbReference>
<dbReference type="PROSITE" id="PS50943">
    <property type="entry name" value="HTH_CROC1"/>
    <property type="match status" value="1"/>
</dbReference>
<organism evidence="7 8">
    <name type="scientific">Limosilactobacillus ingluviei</name>
    <dbReference type="NCBI Taxonomy" id="148604"/>
    <lineage>
        <taxon>Bacteria</taxon>
        <taxon>Bacillati</taxon>
        <taxon>Bacillota</taxon>
        <taxon>Bacilli</taxon>
        <taxon>Lactobacillales</taxon>
        <taxon>Lactobacillaceae</taxon>
        <taxon>Limosilactobacillus</taxon>
    </lineage>
</organism>
<reference evidence="7 8" key="1">
    <citation type="journal article" date="2015" name="Genome Announc.">
        <title>Expanding the biotechnology potential of lactobacilli through comparative genomics of 213 strains and associated genera.</title>
        <authorList>
            <person name="Sun Z."/>
            <person name="Harris H.M."/>
            <person name="McCann A."/>
            <person name="Guo C."/>
            <person name="Argimon S."/>
            <person name="Zhang W."/>
            <person name="Yang X."/>
            <person name="Jeffery I.B."/>
            <person name="Cooney J.C."/>
            <person name="Kagawa T.F."/>
            <person name="Liu W."/>
            <person name="Song Y."/>
            <person name="Salvetti E."/>
            <person name="Wrobel A."/>
            <person name="Rasinkangas P."/>
            <person name="Parkhill J."/>
            <person name="Rea M.C."/>
            <person name="O'Sullivan O."/>
            <person name="Ritari J."/>
            <person name="Douillard F.P."/>
            <person name="Paul Ross R."/>
            <person name="Yang R."/>
            <person name="Briner A.E."/>
            <person name="Felis G.E."/>
            <person name="de Vos W.M."/>
            <person name="Barrangou R."/>
            <person name="Klaenhammer T.R."/>
            <person name="Caufield P.W."/>
            <person name="Cui Y."/>
            <person name="Zhang H."/>
            <person name="O'Toole P.W."/>
        </authorList>
    </citation>
    <scope>NUCLEOTIDE SEQUENCE [LARGE SCALE GENOMIC DNA]</scope>
    <source>
        <strain evidence="7 8">DSM 14792</strain>
    </source>
</reference>
<feature type="domain" description="HTH lacI-type" evidence="5">
    <location>
        <begin position="15"/>
        <end position="70"/>
    </location>
</feature>
<gene>
    <name evidence="7" type="ORF">IV41_GL001555</name>
</gene>
<protein>
    <submittedName>
        <fullName evidence="7">Catabolite control protein A</fullName>
    </submittedName>
</protein>
<evidence type="ECO:0000259" key="6">
    <source>
        <dbReference type="PROSITE" id="PS50943"/>
    </source>
</evidence>
<sequence length="351" mass="38849">MLFYILYSRIMAKKVTIKDLAKAAGVSVTTVSQILNGKGARFSQATQDRVHALKKQLNYVPDFNARNLILHSSKTVGVLVPNIGNPFFSSFVRGIQEVCRQKEYMPLVFSASHEVELERYYLSRLVERSVDGLIIASSSITAETIDEILKPNAIPYLLFDQNQTHDHEDRVSVDDYAGGQLAAAHLAQLGHRRIVMYMPTEPTENVQNRLAGFKAGLAAAGIAFDEEAIVKTTLSKRGGYEQTAAVLAHQPTAVFCANDELAIGLYRGLQERGVRVPADLSVVGFDDIDLAEYVTPQLTTVHQPINQLGKQAATLLFNRMTAKEQPLEQQLVKMPVHLVERQSTAKVSEDQ</sequence>
<evidence type="ECO:0000256" key="2">
    <source>
        <dbReference type="ARBA" id="ARBA00023015"/>
    </source>
</evidence>
<dbReference type="Gene3D" id="3.40.50.2300">
    <property type="match status" value="2"/>
</dbReference>
<proteinExistence type="predicted"/>
<dbReference type="AlphaFoldDB" id="A0A0R2GXW1"/>
<dbReference type="PATRIC" id="fig|148604.4.peg.1601"/>
<dbReference type="Pfam" id="PF00356">
    <property type="entry name" value="LacI"/>
    <property type="match status" value="1"/>
</dbReference>
<dbReference type="CDD" id="cd06267">
    <property type="entry name" value="PBP1_LacI_sugar_binding-like"/>
    <property type="match status" value="1"/>
</dbReference>
<evidence type="ECO:0000256" key="4">
    <source>
        <dbReference type="ARBA" id="ARBA00023163"/>
    </source>
</evidence>
<evidence type="ECO:0000313" key="7">
    <source>
        <dbReference type="EMBL" id="KRN45150.1"/>
    </source>
</evidence>
<dbReference type="Pfam" id="PF13377">
    <property type="entry name" value="Peripla_BP_3"/>
    <property type="match status" value="1"/>
</dbReference>
<keyword evidence="8" id="KW-1185">Reference proteome</keyword>